<evidence type="ECO:0000313" key="2">
    <source>
        <dbReference type="EMBL" id="KAA6365566.1"/>
    </source>
</evidence>
<feature type="region of interest" description="Disordered" evidence="1">
    <location>
        <begin position="21"/>
        <end position="41"/>
    </location>
</feature>
<reference evidence="2 3" key="1">
    <citation type="submission" date="2019-03" db="EMBL/GenBank/DDBJ databases">
        <title>Single cell metagenomics reveals metabolic interactions within the superorganism composed of flagellate Streblomastix strix and complex community of Bacteroidetes bacteria on its surface.</title>
        <authorList>
            <person name="Treitli S.C."/>
            <person name="Kolisko M."/>
            <person name="Husnik F."/>
            <person name="Keeling P."/>
            <person name="Hampl V."/>
        </authorList>
    </citation>
    <scope>NUCLEOTIDE SEQUENCE [LARGE SCALE GENOMIC DNA]</scope>
    <source>
        <strain evidence="2">ST1C</strain>
    </source>
</reference>
<evidence type="ECO:0000313" key="3">
    <source>
        <dbReference type="Proteomes" id="UP000324800"/>
    </source>
</evidence>
<dbReference type="EMBL" id="SNRW01020324">
    <property type="protein sequence ID" value="KAA6365566.1"/>
    <property type="molecule type" value="Genomic_DNA"/>
</dbReference>
<proteinExistence type="predicted"/>
<accession>A0A5J4U466</accession>
<feature type="non-terminal residue" evidence="2">
    <location>
        <position position="1"/>
    </location>
</feature>
<dbReference type="AlphaFoldDB" id="A0A5J4U466"/>
<comment type="caution">
    <text evidence="2">The sequence shown here is derived from an EMBL/GenBank/DDBJ whole genome shotgun (WGS) entry which is preliminary data.</text>
</comment>
<dbReference type="Proteomes" id="UP000324800">
    <property type="component" value="Unassembled WGS sequence"/>
</dbReference>
<organism evidence="2 3">
    <name type="scientific">Streblomastix strix</name>
    <dbReference type="NCBI Taxonomy" id="222440"/>
    <lineage>
        <taxon>Eukaryota</taxon>
        <taxon>Metamonada</taxon>
        <taxon>Preaxostyla</taxon>
        <taxon>Oxymonadida</taxon>
        <taxon>Streblomastigidae</taxon>
        <taxon>Streblomastix</taxon>
    </lineage>
</organism>
<name>A0A5J4U466_9EUKA</name>
<protein>
    <submittedName>
        <fullName evidence="2">Uncharacterized protein</fullName>
    </submittedName>
</protein>
<sequence>TTQNLYLQGDQQRNLDANARKEGAWPVRSQAQIEQERAQERRSVSIMDIGQRLMAEEQDNRDKNQEKKPNFTLMLVKGEKKEQVKII</sequence>
<gene>
    <name evidence="2" type="ORF">EZS28_038905</name>
</gene>
<evidence type="ECO:0000256" key="1">
    <source>
        <dbReference type="SAM" id="MobiDB-lite"/>
    </source>
</evidence>